<dbReference type="GeneID" id="78278353"/>
<protein>
    <submittedName>
        <fullName evidence="3">Uncharacterized protein</fullName>
    </submittedName>
</protein>
<organism evidence="3 4">
    <name type="scientific">Dialister invisus DSM 15470</name>
    <dbReference type="NCBI Taxonomy" id="592028"/>
    <lineage>
        <taxon>Bacteria</taxon>
        <taxon>Bacillati</taxon>
        <taxon>Bacillota</taxon>
        <taxon>Negativicutes</taxon>
        <taxon>Veillonellales</taxon>
        <taxon>Veillonellaceae</taxon>
        <taxon>Dialister</taxon>
    </lineage>
</organism>
<dbReference type="AlphaFoldDB" id="C9LQP0"/>
<feature type="region of interest" description="Disordered" evidence="1">
    <location>
        <begin position="41"/>
        <end position="131"/>
    </location>
</feature>
<evidence type="ECO:0000313" key="4">
    <source>
        <dbReference type="Proteomes" id="UP000004736"/>
    </source>
</evidence>
<keyword evidence="4" id="KW-1185">Reference proteome</keyword>
<evidence type="ECO:0000256" key="1">
    <source>
        <dbReference type="SAM" id="MobiDB-lite"/>
    </source>
</evidence>
<evidence type="ECO:0000256" key="2">
    <source>
        <dbReference type="SAM" id="SignalP"/>
    </source>
</evidence>
<dbReference type="STRING" id="592028.GCWU000321_01872"/>
<feature type="compositionally biased region" description="Basic and acidic residues" evidence="1">
    <location>
        <begin position="55"/>
        <end position="112"/>
    </location>
</feature>
<dbReference type="HOGENOM" id="CLU_1924224_0_0_9"/>
<feature type="chain" id="PRO_5002998538" evidence="2">
    <location>
        <begin position="30"/>
        <end position="131"/>
    </location>
</feature>
<dbReference type="Proteomes" id="UP000004736">
    <property type="component" value="Unassembled WGS sequence"/>
</dbReference>
<feature type="signal peptide" evidence="2">
    <location>
        <begin position="1"/>
        <end position="29"/>
    </location>
</feature>
<evidence type="ECO:0000313" key="3">
    <source>
        <dbReference type="EMBL" id="EEW97876.1"/>
    </source>
</evidence>
<dbReference type="RefSeq" id="WP_007070807.1">
    <property type="nucleotide sequence ID" value="NZ_GG698602.1"/>
</dbReference>
<accession>C9LQP0</accession>
<comment type="caution">
    <text evidence="3">The sequence shown here is derived from an EMBL/GenBank/DDBJ whole genome shotgun (WGS) entry which is preliminary data.</text>
</comment>
<name>C9LQP0_9FIRM</name>
<proteinExistence type="predicted"/>
<keyword evidence="2" id="KW-0732">Signal</keyword>
<gene>
    <name evidence="3" type="ORF">GCWU000321_01872</name>
</gene>
<sequence length="131" mass="14721">MKKHTKAALIVASCLSISATFLMIHPSQAFFLDLPQQKNGIRQDTDKQMNQPGKDVQDIRIIKEETPDKQDKADEKKNPAPDNTSKEKSKEKQMPKKDSTKKTPENNKKDMPDTQSKVPPVEGNIPPAVQK</sequence>
<dbReference type="EMBL" id="ACIM02000001">
    <property type="protein sequence ID" value="EEW97876.1"/>
    <property type="molecule type" value="Genomic_DNA"/>
</dbReference>
<reference evidence="3" key="1">
    <citation type="submission" date="2009-09" db="EMBL/GenBank/DDBJ databases">
        <authorList>
            <person name="Weinstock G."/>
            <person name="Sodergren E."/>
            <person name="Clifton S."/>
            <person name="Fulton L."/>
            <person name="Fulton B."/>
            <person name="Courtney L."/>
            <person name="Fronick C."/>
            <person name="Harrison M."/>
            <person name="Strong C."/>
            <person name="Farmer C."/>
            <person name="Delahaunty K."/>
            <person name="Markovic C."/>
            <person name="Hall O."/>
            <person name="Minx P."/>
            <person name="Tomlinson C."/>
            <person name="Mitreva M."/>
            <person name="Nelson J."/>
            <person name="Hou S."/>
            <person name="Wollam A."/>
            <person name="Pepin K.H."/>
            <person name="Johnson M."/>
            <person name="Bhonagiri V."/>
            <person name="Nash W.E."/>
            <person name="Warren W."/>
            <person name="Chinwalla A."/>
            <person name="Mardis E.R."/>
            <person name="Wilson R.K."/>
        </authorList>
    </citation>
    <scope>NUCLEOTIDE SEQUENCE [LARGE SCALE GENOMIC DNA]</scope>
    <source>
        <strain evidence="3">DSM 15470</strain>
    </source>
</reference>